<dbReference type="STRING" id="2316362.A0A4Q2D904"/>
<keyword evidence="4" id="KW-1185">Reference proteome</keyword>
<protein>
    <submittedName>
        <fullName evidence="3">Uncharacterized protein</fullName>
    </submittedName>
</protein>
<sequence length="139" mass="14976">MPLFKSTSQRRNPSPPPPVQTSSGGIFHRNSRTSTDSASSSGSSSRNTRGGGGFIGLTRNRHGLDNDPSIRMARQKVAEAERAEREADAALLAARRAADGAREQVKMLEREAVEEARRAKAKQAEAKVINKSAKGLGRH</sequence>
<evidence type="ECO:0000256" key="2">
    <source>
        <dbReference type="SAM" id="MobiDB-lite"/>
    </source>
</evidence>
<accession>A0A4Q2D904</accession>
<evidence type="ECO:0000313" key="3">
    <source>
        <dbReference type="EMBL" id="RXW16053.1"/>
    </source>
</evidence>
<evidence type="ECO:0000313" key="4">
    <source>
        <dbReference type="Proteomes" id="UP000290288"/>
    </source>
</evidence>
<feature type="coiled-coil region" evidence="1">
    <location>
        <begin position="70"/>
        <end position="125"/>
    </location>
</feature>
<dbReference type="EMBL" id="SDEE01000480">
    <property type="protein sequence ID" value="RXW16053.1"/>
    <property type="molecule type" value="Genomic_DNA"/>
</dbReference>
<dbReference type="OrthoDB" id="3211582at2759"/>
<dbReference type="Proteomes" id="UP000290288">
    <property type="component" value="Unassembled WGS sequence"/>
</dbReference>
<gene>
    <name evidence="3" type="ORF">EST38_g9807</name>
</gene>
<comment type="caution">
    <text evidence="3">The sequence shown here is derived from an EMBL/GenBank/DDBJ whole genome shotgun (WGS) entry which is preliminary data.</text>
</comment>
<feature type="region of interest" description="Disordered" evidence="2">
    <location>
        <begin position="1"/>
        <end position="67"/>
    </location>
</feature>
<dbReference type="AlphaFoldDB" id="A0A4Q2D904"/>
<keyword evidence="1" id="KW-0175">Coiled coil</keyword>
<feature type="compositionally biased region" description="Polar residues" evidence="2">
    <location>
        <begin position="1"/>
        <end position="12"/>
    </location>
</feature>
<organism evidence="3 4">
    <name type="scientific">Candolleomyces aberdarensis</name>
    <dbReference type="NCBI Taxonomy" id="2316362"/>
    <lineage>
        <taxon>Eukaryota</taxon>
        <taxon>Fungi</taxon>
        <taxon>Dikarya</taxon>
        <taxon>Basidiomycota</taxon>
        <taxon>Agaricomycotina</taxon>
        <taxon>Agaricomycetes</taxon>
        <taxon>Agaricomycetidae</taxon>
        <taxon>Agaricales</taxon>
        <taxon>Agaricineae</taxon>
        <taxon>Psathyrellaceae</taxon>
        <taxon>Candolleomyces</taxon>
    </lineage>
</organism>
<evidence type="ECO:0000256" key="1">
    <source>
        <dbReference type="SAM" id="Coils"/>
    </source>
</evidence>
<name>A0A4Q2D904_9AGAR</name>
<proteinExistence type="predicted"/>
<feature type="compositionally biased region" description="Low complexity" evidence="2">
    <location>
        <begin position="32"/>
        <end position="48"/>
    </location>
</feature>
<reference evidence="3 4" key="1">
    <citation type="submission" date="2019-01" db="EMBL/GenBank/DDBJ databases">
        <title>Draft genome sequence of Psathyrella aberdarensis IHI B618.</title>
        <authorList>
            <person name="Buettner E."/>
            <person name="Kellner H."/>
        </authorList>
    </citation>
    <scope>NUCLEOTIDE SEQUENCE [LARGE SCALE GENOMIC DNA]</scope>
    <source>
        <strain evidence="3 4">IHI B618</strain>
    </source>
</reference>